<dbReference type="Pfam" id="PF00275">
    <property type="entry name" value="EPSP_synthase"/>
    <property type="match status" value="1"/>
</dbReference>
<dbReference type="Proteomes" id="UP000886874">
    <property type="component" value="Unassembled WGS sequence"/>
</dbReference>
<proteinExistence type="inferred from homology"/>
<dbReference type="Gene3D" id="3.65.10.10">
    <property type="entry name" value="Enolpyruvate transferase domain"/>
    <property type="match status" value="2"/>
</dbReference>
<evidence type="ECO:0000256" key="4">
    <source>
        <dbReference type="ARBA" id="ARBA00022679"/>
    </source>
</evidence>
<dbReference type="PROSITE" id="PS00885">
    <property type="entry name" value="EPSP_SYNTHASE_2"/>
    <property type="match status" value="1"/>
</dbReference>
<feature type="binding site" evidence="7">
    <location>
        <position position="321"/>
    </location>
    <ligand>
        <name>3-phosphoshikimate</name>
        <dbReference type="ChEBI" id="CHEBI:145989"/>
    </ligand>
</feature>
<feature type="binding site" evidence="7">
    <location>
        <position position="392"/>
    </location>
    <ligand>
        <name>phosphoenolpyruvate</name>
        <dbReference type="ChEBI" id="CHEBI:58702"/>
    </ligand>
</feature>
<dbReference type="InterPro" id="IPR013792">
    <property type="entry name" value="RNA3'P_cycl/enolpyr_Trfase_a/b"/>
</dbReference>
<comment type="caution">
    <text evidence="7">Lacks conserved residue(s) required for the propagation of feature annotation.</text>
</comment>
<feature type="binding site" evidence="7">
    <location>
        <position position="294"/>
    </location>
    <ligand>
        <name>3-phosphoshikimate</name>
        <dbReference type="ChEBI" id="CHEBI:145989"/>
    </ligand>
</feature>
<evidence type="ECO:0000256" key="1">
    <source>
        <dbReference type="ARBA" id="ARBA00004811"/>
    </source>
</evidence>
<keyword evidence="7" id="KW-0963">Cytoplasm</keyword>
<comment type="pathway">
    <text evidence="1 7">Metabolic intermediate biosynthesis; chorismate biosynthesis; chorismate from D-erythrose 4-phosphate and phosphoenolpyruvate: step 6/7.</text>
</comment>
<dbReference type="EMBL" id="DVFN01000096">
    <property type="protein sequence ID" value="HIQ70023.1"/>
    <property type="molecule type" value="Genomic_DNA"/>
</dbReference>
<dbReference type="InterPro" id="IPR001986">
    <property type="entry name" value="Enolpyruvate_Tfrase_dom"/>
</dbReference>
<dbReference type="GO" id="GO:0009423">
    <property type="term" value="P:chorismate biosynthetic process"/>
    <property type="evidence" value="ECO:0007669"/>
    <property type="project" value="UniProtKB-UniRule"/>
</dbReference>
<gene>
    <name evidence="7 9" type="primary">aroA</name>
    <name evidence="9" type="ORF">IAA67_06820</name>
</gene>
<dbReference type="GO" id="GO:0003866">
    <property type="term" value="F:3-phosphoshikimate 1-carboxyvinyltransferase activity"/>
    <property type="evidence" value="ECO:0007669"/>
    <property type="project" value="UniProtKB-UniRule"/>
</dbReference>
<feature type="binding site" evidence="7">
    <location>
        <position position="20"/>
    </location>
    <ligand>
        <name>phosphoenolpyruvate</name>
        <dbReference type="ChEBI" id="CHEBI:58702"/>
    </ligand>
</feature>
<feature type="binding site" evidence="7">
    <location>
        <position position="325"/>
    </location>
    <ligand>
        <name>phosphoenolpyruvate</name>
        <dbReference type="ChEBI" id="CHEBI:58702"/>
    </ligand>
</feature>
<feature type="binding site" evidence="7">
    <location>
        <position position="116"/>
    </location>
    <ligand>
        <name>phosphoenolpyruvate</name>
        <dbReference type="ChEBI" id="CHEBI:58702"/>
    </ligand>
</feature>
<sequence>MDVTIYPGKLAGTIPAIPSKSAAHRLLIAAALADGPTEIACPSVSQDILATARCLEALGAKLDRTEWGFTVTPGPAPEKADLPCGESGSTLRFLLPVAAALGVEATFRMEGRLPQRPLFPLDRELEAHGAALTRPTDTTLTVSGRLTPGDYHLPGDVSSQYISGLLFALPLLAGPSTLTVSGPIESAPYLQLTEAALRQFGVAPQWHPPVYDLAPGRYHSPGAAAVEGDWSNAAFFLAAGATVTGLDLRSRQGDRAILWLLQRFGAAVAQYGDTAAVELGKLTAQDIDAAAIPDLAPVLAVLAANAQGTSRIYNAARLRLKESDRLSTVAALLRNLGGRVEVTADGLTIEGTGLTGGVVDSYFDHRIAMAAAVAATSAHGPVVLRNAQAVEKSYPGFWADFQALGGKLR</sequence>
<dbReference type="InterPro" id="IPR036968">
    <property type="entry name" value="Enolpyruvate_Tfrase_sf"/>
</dbReference>
<feature type="active site" description="Proton acceptor" evidence="7">
    <location>
        <position position="294"/>
    </location>
</feature>
<feature type="binding site" evidence="7">
    <location>
        <position position="186"/>
    </location>
    <ligand>
        <name>3-phosphoshikimate</name>
        <dbReference type="ChEBI" id="CHEBI:145989"/>
    </ligand>
</feature>
<feature type="binding site" evidence="7">
    <location>
        <position position="158"/>
    </location>
    <ligand>
        <name>3-phosphoshikimate</name>
        <dbReference type="ChEBI" id="CHEBI:145989"/>
    </ligand>
</feature>
<reference evidence="9" key="1">
    <citation type="submission" date="2020-10" db="EMBL/GenBank/DDBJ databases">
        <authorList>
            <person name="Gilroy R."/>
        </authorList>
    </citation>
    <scope>NUCLEOTIDE SEQUENCE</scope>
    <source>
        <strain evidence="9">ChiSjej2B20-13462</strain>
    </source>
</reference>
<evidence type="ECO:0000256" key="3">
    <source>
        <dbReference type="ARBA" id="ARBA00022605"/>
    </source>
</evidence>
<dbReference type="EC" id="2.5.1.19" evidence="7"/>
<reference evidence="9" key="2">
    <citation type="journal article" date="2021" name="PeerJ">
        <title>Extensive microbial diversity within the chicken gut microbiome revealed by metagenomics and culture.</title>
        <authorList>
            <person name="Gilroy R."/>
            <person name="Ravi A."/>
            <person name="Getino M."/>
            <person name="Pursley I."/>
            <person name="Horton D.L."/>
            <person name="Alikhan N.F."/>
            <person name="Baker D."/>
            <person name="Gharbi K."/>
            <person name="Hall N."/>
            <person name="Watson M."/>
            <person name="Adriaenssens E.M."/>
            <person name="Foster-Nyarko E."/>
            <person name="Jarju S."/>
            <person name="Secka A."/>
            <person name="Antonio M."/>
            <person name="Oren A."/>
            <person name="Chaudhuri R.R."/>
            <person name="La Ragione R."/>
            <person name="Hildebrand F."/>
            <person name="Pallen M.J."/>
        </authorList>
    </citation>
    <scope>NUCLEOTIDE SEQUENCE</scope>
    <source>
        <strain evidence="9">ChiSjej2B20-13462</strain>
    </source>
</reference>
<evidence type="ECO:0000256" key="2">
    <source>
        <dbReference type="ARBA" id="ARBA00009948"/>
    </source>
</evidence>
<comment type="function">
    <text evidence="7">Catalyzes the transfer of the enolpyruvyl moiety of phosphoenolpyruvate (PEP) to the 5-hydroxyl of shikimate-3-phosphate (S3P) to produce enolpyruvyl shikimate-3-phosphate and inorganic phosphate.</text>
</comment>
<evidence type="ECO:0000256" key="5">
    <source>
        <dbReference type="ARBA" id="ARBA00023141"/>
    </source>
</evidence>
<dbReference type="GO" id="GO:0009073">
    <property type="term" value="P:aromatic amino acid family biosynthetic process"/>
    <property type="evidence" value="ECO:0007669"/>
    <property type="project" value="UniProtKB-KW"/>
</dbReference>
<feature type="binding site" evidence="7">
    <location>
        <position position="25"/>
    </location>
    <ligand>
        <name>3-phosphoshikimate</name>
        <dbReference type="ChEBI" id="CHEBI:145989"/>
    </ligand>
</feature>
<comment type="subunit">
    <text evidence="7">Monomer.</text>
</comment>
<feature type="binding site" evidence="7">
    <location>
        <position position="159"/>
    </location>
    <ligand>
        <name>3-phosphoshikimate</name>
        <dbReference type="ChEBI" id="CHEBI:145989"/>
    </ligand>
</feature>
<dbReference type="GO" id="GO:0008652">
    <property type="term" value="P:amino acid biosynthetic process"/>
    <property type="evidence" value="ECO:0007669"/>
    <property type="project" value="UniProtKB-KW"/>
</dbReference>
<comment type="catalytic activity">
    <reaction evidence="6">
        <text>3-phosphoshikimate + phosphoenolpyruvate = 5-O-(1-carboxyvinyl)-3-phosphoshikimate + phosphate</text>
        <dbReference type="Rhea" id="RHEA:21256"/>
        <dbReference type="ChEBI" id="CHEBI:43474"/>
        <dbReference type="ChEBI" id="CHEBI:57701"/>
        <dbReference type="ChEBI" id="CHEBI:58702"/>
        <dbReference type="ChEBI" id="CHEBI:145989"/>
        <dbReference type="EC" id="2.5.1.19"/>
    </reaction>
    <physiologicalReaction direction="left-to-right" evidence="6">
        <dbReference type="Rhea" id="RHEA:21257"/>
    </physiologicalReaction>
</comment>
<feature type="binding site" evidence="7">
    <location>
        <position position="21"/>
    </location>
    <ligand>
        <name>3-phosphoshikimate</name>
        <dbReference type="ChEBI" id="CHEBI:145989"/>
    </ligand>
</feature>
<dbReference type="CDD" id="cd01556">
    <property type="entry name" value="EPSP_synthase"/>
    <property type="match status" value="1"/>
</dbReference>
<dbReference type="PIRSF" id="PIRSF000505">
    <property type="entry name" value="EPSPS"/>
    <property type="match status" value="1"/>
</dbReference>
<feature type="binding site" evidence="7">
    <location>
        <position position="88"/>
    </location>
    <ligand>
        <name>phosphoenolpyruvate</name>
        <dbReference type="ChEBI" id="CHEBI:58702"/>
    </ligand>
</feature>
<dbReference type="NCBIfam" id="TIGR01356">
    <property type="entry name" value="aroA"/>
    <property type="match status" value="1"/>
</dbReference>
<dbReference type="InterPro" id="IPR023193">
    <property type="entry name" value="EPSP_synthase_CS"/>
</dbReference>
<feature type="binding site" evidence="7">
    <location>
        <position position="160"/>
    </location>
    <ligand>
        <name>3-phosphoshikimate</name>
        <dbReference type="ChEBI" id="CHEBI:145989"/>
    </ligand>
</feature>
<keyword evidence="3 7" id="KW-0028">Amino-acid biosynthesis</keyword>
<keyword evidence="5 7" id="KW-0057">Aromatic amino acid biosynthesis</keyword>
<evidence type="ECO:0000256" key="7">
    <source>
        <dbReference type="HAMAP-Rule" id="MF_00210"/>
    </source>
</evidence>
<dbReference type="AlphaFoldDB" id="A0A9D1CPD8"/>
<feature type="domain" description="Enolpyruvate transferase" evidence="8">
    <location>
        <begin position="8"/>
        <end position="399"/>
    </location>
</feature>
<protein>
    <recommendedName>
        <fullName evidence="7">3-phosphoshikimate 1-carboxyvinyltransferase</fullName>
        <ecNumber evidence="7">2.5.1.19</ecNumber>
    </recommendedName>
    <alternativeName>
        <fullName evidence="7">5-enolpyruvylshikimate-3-phosphate synthase</fullName>
        <shortName evidence="7">EPSP synthase</shortName>
        <shortName evidence="7">EPSPS</shortName>
    </alternativeName>
</protein>
<dbReference type="PANTHER" id="PTHR21090:SF5">
    <property type="entry name" value="PENTAFUNCTIONAL AROM POLYPEPTIDE"/>
    <property type="match status" value="1"/>
</dbReference>
<organism evidence="9 10">
    <name type="scientific">Candidatus Avoscillospira stercorigallinarum</name>
    <dbReference type="NCBI Taxonomy" id="2840708"/>
    <lineage>
        <taxon>Bacteria</taxon>
        <taxon>Bacillati</taxon>
        <taxon>Bacillota</taxon>
        <taxon>Clostridia</taxon>
        <taxon>Eubacteriales</taxon>
        <taxon>Oscillospiraceae</taxon>
        <taxon>Oscillospiraceae incertae sedis</taxon>
        <taxon>Candidatus Avoscillospira</taxon>
    </lineage>
</organism>
<comment type="similarity">
    <text evidence="2 7">Belongs to the EPSP synthase family.</text>
</comment>
<feature type="binding site" evidence="7">
    <location>
        <position position="160"/>
    </location>
    <ligand>
        <name>phosphoenolpyruvate</name>
        <dbReference type="ChEBI" id="CHEBI:58702"/>
    </ligand>
</feature>
<dbReference type="InterPro" id="IPR006264">
    <property type="entry name" value="EPSP_synthase"/>
</dbReference>
<accession>A0A9D1CPD8</accession>
<evidence type="ECO:0000259" key="8">
    <source>
        <dbReference type="Pfam" id="PF00275"/>
    </source>
</evidence>
<comment type="caution">
    <text evidence="9">The sequence shown here is derived from an EMBL/GenBank/DDBJ whole genome shotgun (WGS) entry which is preliminary data.</text>
</comment>
<evidence type="ECO:0000313" key="9">
    <source>
        <dbReference type="EMBL" id="HIQ70023.1"/>
    </source>
</evidence>
<dbReference type="HAMAP" id="MF_00210">
    <property type="entry name" value="EPSP_synth"/>
    <property type="match status" value="1"/>
</dbReference>
<name>A0A9D1CPD8_9FIRM</name>
<feature type="binding site" evidence="7">
    <location>
        <position position="366"/>
    </location>
    <ligand>
        <name>phosphoenolpyruvate</name>
        <dbReference type="ChEBI" id="CHEBI:58702"/>
    </ligand>
</feature>
<dbReference type="PANTHER" id="PTHR21090">
    <property type="entry name" value="AROM/DEHYDROQUINATE SYNTHASE"/>
    <property type="match status" value="1"/>
</dbReference>
<keyword evidence="4 7" id="KW-0808">Transferase</keyword>
<comment type="subcellular location">
    <subcellularLocation>
        <location evidence="7">Cytoplasm</location>
    </subcellularLocation>
</comment>
<evidence type="ECO:0000313" key="10">
    <source>
        <dbReference type="Proteomes" id="UP000886874"/>
    </source>
</evidence>
<feature type="binding site" evidence="7">
    <location>
        <position position="20"/>
    </location>
    <ligand>
        <name>3-phosphoshikimate</name>
        <dbReference type="ChEBI" id="CHEBI:145989"/>
    </ligand>
</feature>
<dbReference type="GO" id="GO:0005737">
    <property type="term" value="C:cytoplasm"/>
    <property type="evidence" value="ECO:0007669"/>
    <property type="project" value="UniProtKB-SubCell"/>
</dbReference>
<dbReference type="SUPFAM" id="SSF55205">
    <property type="entry name" value="EPT/RTPC-like"/>
    <property type="match status" value="1"/>
</dbReference>
<evidence type="ECO:0000256" key="6">
    <source>
        <dbReference type="ARBA" id="ARBA00044633"/>
    </source>
</evidence>